<comment type="caution">
    <text evidence="2">The sequence shown here is derived from an EMBL/GenBank/DDBJ whole genome shotgun (WGS) entry which is preliminary data.</text>
</comment>
<organism evidence="2 3">
    <name type="scientific">Novosphingobium sediminicola</name>
    <dbReference type="NCBI Taxonomy" id="563162"/>
    <lineage>
        <taxon>Bacteria</taxon>
        <taxon>Pseudomonadati</taxon>
        <taxon>Pseudomonadota</taxon>
        <taxon>Alphaproteobacteria</taxon>
        <taxon>Sphingomonadales</taxon>
        <taxon>Sphingomonadaceae</taxon>
        <taxon>Novosphingobium</taxon>
    </lineage>
</organism>
<protein>
    <submittedName>
        <fullName evidence="2">Uncharacterized protein (TIGR02001 family)</fullName>
    </submittedName>
</protein>
<gene>
    <name evidence="2" type="ORF">GGR38_000350</name>
</gene>
<dbReference type="RefSeq" id="WP_183622054.1">
    <property type="nucleotide sequence ID" value="NZ_JACIDX010000001.1"/>
</dbReference>
<evidence type="ECO:0000313" key="2">
    <source>
        <dbReference type="EMBL" id="MBB3953438.1"/>
    </source>
</evidence>
<dbReference type="NCBIfam" id="TIGR02001">
    <property type="entry name" value="gcw_chp"/>
    <property type="match status" value="1"/>
</dbReference>
<reference evidence="2 3" key="1">
    <citation type="submission" date="2020-08" db="EMBL/GenBank/DDBJ databases">
        <title>Genomic Encyclopedia of Type Strains, Phase IV (KMG-IV): sequencing the most valuable type-strain genomes for metagenomic binning, comparative biology and taxonomic classification.</title>
        <authorList>
            <person name="Goeker M."/>
        </authorList>
    </citation>
    <scope>NUCLEOTIDE SEQUENCE [LARGE SCALE GENOMIC DNA]</scope>
    <source>
        <strain evidence="2 3">DSM 27057</strain>
    </source>
</reference>
<feature type="chain" id="PRO_5031438960" evidence="1">
    <location>
        <begin position="25"/>
        <end position="282"/>
    </location>
</feature>
<feature type="signal peptide" evidence="1">
    <location>
        <begin position="1"/>
        <end position="24"/>
    </location>
</feature>
<dbReference type="EMBL" id="JACIDX010000001">
    <property type="protein sequence ID" value="MBB3953438.1"/>
    <property type="molecule type" value="Genomic_DNA"/>
</dbReference>
<evidence type="ECO:0000256" key="1">
    <source>
        <dbReference type="SAM" id="SignalP"/>
    </source>
</evidence>
<keyword evidence="3" id="KW-1185">Reference proteome</keyword>
<evidence type="ECO:0000313" key="3">
    <source>
        <dbReference type="Proteomes" id="UP000548867"/>
    </source>
</evidence>
<proteinExistence type="predicted"/>
<name>A0A7W6CFN5_9SPHN</name>
<dbReference type="AlphaFoldDB" id="A0A7W6CFN5"/>
<dbReference type="Proteomes" id="UP000548867">
    <property type="component" value="Unassembled WGS sequence"/>
</dbReference>
<accession>A0A7W6CFN5</accession>
<sequence>MKAHKNFRALAGLAGMALALSAQAAKAEDAAPAAPKEFTVTGSVSVLSDYRLRGVSQTDRGKTLQAGVTVTHKSGFYGSVFSSNLAGWGTFGGPNLEFDLIGGYAKAVGPVTIDAGLTWYMYPDGAAKTDFAEPYIKVSGAVGPVSYLAGVAYAPKQKALGNYSNTTYSYGQAYDNLYLWGDTSYVIPSTKLKLKGHLGYSKGNPGLGPNGTSVAPTGSYFDWQVGGEYPVGPFTFGVSWVDTDITAAKSAYLQPNFSVQNGRLKGASIAGSTALFSATVSF</sequence>
<keyword evidence="1" id="KW-0732">Signal</keyword>
<dbReference type="InterPro" id="IPR010239">
    <property type="entry name" value="CHP02001"/>
</dbReference>
<dbReference type="Pfam" id="PF09694">
    <property type="entry name" value="Gcw_chp"/>
    <property type="match status" value="1"/>
</dbReference>